<keyword evidence="6" id="KW-0805">Transcription regulation</keyword>
<feature type="domain" description="C2H2-type" evidence="12">
    <location>
        <begin position="362"/>
        <end position="390"/>
    </location>
</feature>
<feature type="compositionally biased region" description="Basic and acidic residues" evidence="11">
    <location>
        <begin position="62"/>
        <end position="72"/>
    </location>
</feature>
<evidence type="ECO:0000256" key="5">
    <source>
        <dbReference type="ARBA" id="ARBA00022833"/>
    </source>
</evidence>
<keyword evidence="5" id="KW-0862">Zinc</keyword>
<evidence type="ECO:0000256" key="11">
    <source>
        <dbReference type="SAM" id="MobiDB-lite"/>
    </source>
</evidence>
<keyword evidence="8" id="KW-0804">Transcription</keyword>
<feature type="region of interest" description="Disordered" evidence="11">
    <location>
        <begin position="576"/>
        <end position="610"/>
    </location>
</feature>
<feature type="domain" description="C2H2-type" evidence="12">
    <location>
        <begin position="251"/>
        <end position="273"/>
    </location>
</feature>
<evidence type="ECO:0000256" key="10">
    <source>
        <dbReference type="PROSITE-ProRule" id="PRU00042"/>
    </source>
</evidence>
<keyword evidence="3" id="KW-0677">Repeat</keyword>
<dbReference type="InterPro" id="IPR036236">
    <property type="entry name" value="Znf_C2H2_sf"/>
</dbReference>
<dbReference type="InterPro" id="IPR013087">
    <property type="entry name" value="Znf_C2H2_type"/>
</dbReference>
<feature type="region of interest" description="Disordered" evidence="11">
    <location>
        <begin position="121"/>
        <end position="148"/>
    </location>
</feature>
<evidence type="ECO:0000256" key="3">
    <source>
        <dbReference type="ARBA" id="ARBA00022737"/>
    </source>
</evidence>
<reference evidence="13" key="1">
    <citation type="submission" date="2017-01" db="EMBL/GenBank/DDBJ databases">
        <title>A deep insight into the sialotranscriptome of adult male and female Cluex tarsalis mosquitoes.</title>
        <authorList>
            <person name="Ribeiro J.M."/>
            <person name="Moreira F."/>
            <person name="Bernard K.A."/>
            <person name="Calvo E."/>
        </authorList>
    </citation>
    <scope>NUCLEOTIDE SEQUENCE</scope>
    <source>
        <strain evidence="13">Kern County</strain>
        <tissue evidence="13">Salivary glands</tissue>
    </source>
</reference>
<dbReference type="PANTHER" id="PTHR24404:SF114">
    <property type="entry name" value="KLUMPFUSS, ISOFORM B-RELATED"/>
    <property type="match status" value="1"/>
</dbReference>
<evidence type="ECO:0000256" key="6">
    <source>
        <dbReference type="ARBA" id="ARBA00023015"/>
    </source>
</evidence>
<keyword evidence="2" id="KW-0479">Metal-binding</keyword>
<feature type="domain" description="C2H2-type" evidence="12">
    <location>
        <begin position="451"/>
        <end position="481"/>
    </location>
</feature>
<dbReference type="GO" id="GO:0003700">
    <property type="term" value="F:DNA-binding transcription factor activity"/>
    <property type="evidence" value="ECO:0007669"/>
    <property type="project" value="TreeGrafter"/>
</dbReference>
<comment type="subcellular location">
    <subcellularLocation>
        <location evidence="1">Nucleus</location>
    </subcellularLocation>
</comment>
<sequence length="637" mass="72608">MAAETTDQLIAKVDFPDQLEQQPVAAPVPGENTVDSPPGCHIKCANCDTIFTPEQFDEHVCEYDEQGNRIEPSEPGPVSVDASPTEDSSPPVDTPPESGSMLEGHACFQQLEENIQQWRKLTKRKGKPEVSAGDGSARGKRKKSAKEDLKERHKCTHCERKFVHFSGLMKHLANCHPGQSLEPVEGPKEPFKVCLKCLPCGMIFVSVDKLMEHLEKTDWEGEIERPEGTYITEERFCLKKATRIVILTTVFQCEFCDKFFSDLPALFRHEALHDPSVGYECTLCEIKIPSVKDTLFHRYNECVFRDHWSGQFAALCRYFVCNVCDQQFETLLTLYEHRYASFHLFPRLSRVDEHDASEMVRVGCELCPVTFDNADMLISHHNDVHIPKKPTTLGRRQPSGKTSSATAITSPNSPPDSSTTRPYLCELCGKTYTQSSHLWQHLRFHNGVRPFKCPEVGCNRSFTIRPDLKDHIRKCHTGERPYHCTLCDKRFLTGSVYYQHRLIHRGERRYGCDECGKRFYRADALKNHQRIHSGEKPFACPHCEKTFRQRGDREKHIRVRHSDVATVDEYGRIQVPVNRGSQKVATGPKKSRKKRGRQPQPPVAESVSLQQDEEAYPVHVPLPASLFQPILSDIDVL</sequence>
<dbReference type="PROSITE" id="PS00028">
    <property type="entry name" value="ZINC_FINGER_C2H2_1"/>
    <property type="match status" value="9"/>
</dbReference>
<dbReference type="Gene3D" id="3.30.160.60">
    <property type="entry name" value="Classic Zinc Finger"/>
    <property type="match status" value="6"/>
</dbReference>
<evidence type="ECO:0000256" key="8">
    <source>
        <dbReference type="ARBA" id="ARBA00023163"/>
    </source>
</evidence>
<accession>A0A1Q3FT25</accession>
<evidence type="ECO:0000313" key="13">
    <source>
        <dbReference type="EMBL" id="JAV30626.1"/>
    </source>
</evidence>
<protein>
    <submittedName>
        <fullName evidence="13">Putative c2h2-type zn-finger protein</fullName>
    </submittedName>
</protein>
<dbReference type="GO" id="GO:0008270">
    <property type="term" value="F:zinc ion binding"/>
    <property type="evidence" value="ECO:0007669"/>
    <property type="project" value="UniProtKB-KW"/>
</dbReference>
<dbReference type="GO" id="GO:0040029">
    <property type="term" value="P:epigenetic regulation of gene expression"/>
    <property type="evidence" value="ECO:0007669"/>
    <property type="project" value="UniProtKB-ARBA"/>
</dbReference>
<dbReference type="Pfam" id="PF00096">
    <property type="entry name" value="zf-C2H2"/>
    <property type="match status" value="5"/>
</dbReference>
<dbReference type="FunFam" id="3.30.160.60:FF:001102">
    <property type="entry name" value="Transcription factor IIIA"/>
    <property type="match status" value="1"/>
</dbReference>
<organism evidence="13">
    <name type="scientific">Culex tarsalis</name>
    <name type="common">Encephalitis mosquito</name>
    <dbReference type="NCBI Taxonomy" id="7177"/>
    <lineage>
        <taxon>Eukaryota</taxon>
        <taxon>Metazoa</taxon>
        <taxon>Ecdysozoa</taxon>
        <taxon>Arthropoda</taxon>
        <taxon>Hexapoda</taxon>
        <taxon>Insecta</taxon>
        <taxon>Pterygota</taxon>
        <taxon>Neoptera</taxon>
        <taxon>Endopterygota</taxon>
        <taxon>Diptera</taxon>
        <taxon>Nematocera</taxon>
        <taxon>Culicoidea</taxon>
        <taxon>Culicidae</taxon>
        <taxon>Culicinae</taxon>
        <taxon>Culicini</taxon>
        <taxon>Culex</taxon>
        <taxon>Culex</taxon>
    </lineage>
</organism>
<evidence type="ECO:0000256" key="1">
    <source>
        <dbReference type="ARBA" id="ARBA00004123"/>
    </source>
</evidence>
<feature type="domain" description="C2H2-type" evidence="12">
    <location>
        <begin position="153"/>
        <end position="181"/>
    </location>
</feature>
<keyword evidence="7" id="KW-0238">DNA-binding</keyword>
<dbReference type="SUPFAM" id="SSF57667">
    <property type="entry name" value="beta-beta-alpha zinc fingers"/>
    <property type="match status" value="3"/>
</dbReference>
<dbReference type="EMBL" id="GFDL01004419">
    <property type="protein sequence ID" value="JAV30626.1"/>
    <property type="molecule type" value="Transcribed_RNA"/>
</dbReference>
<dbReference type="GO" id="GO:0005634">
    <property type="term" value="C:nucleus"/>
    <property type="evidence" value="ECO:0007669"/>
    <property type="project" value="UniProtKB-SubCell"/>
</dbReference>
<evidence type="ECO:0000256" key="9">
    <source>
        <dbReference type="ARBA" id="ARBA00023242"/>
    </source>
</evidence>
<dbReference type="GO" id="GO:0006357">
    <property type="term" value="P:regulation of transcription by RNA polymerase II"/>
    <property type="evidence" value="ECO:0007669"/>
    <property type="project" value="TreeGrafter"/>
</dbReference>
<proteinExistence type="predicted"/>
<feature type="compositionally biased region" description="Polar residues" evidence="11">
    <location>
        <begin position="399"/>
        <end position="408"/>
    </location>
</feature>
<dbReference type="SMART" id="SM00355">
    <property type="entry name" value="ZnF_C2H2"/>
    <property type="match status" value="10"/>
</dbReference>
<dbReference type="GO" id="GO:0000978">
    <property type="term" value="F:RNA polymerase II cis-regulatory region sequence-specific DNA binding"/>
    <property type="evidence" value="ECO:0007669"/>
    <property type="project" value="TreeGrafter"/>
</dbReference>
<keyword evidence="4 10" id="KW-0863">Zinc-finger</keyword>
<dbReference type="PANTHER" id="PTHR24404">
    <property type="entry name" value="ZINC FINGER PROTEIN"/>
    <property type="match status" value="1"/>
</dbReference>
<evidence type="ECO:0000256" key="4">
    <source>
        <dbReference type="ARBA" id="ARBA00022771"/>
    </source>
</evidence>
<dbReference type="AlphaFoldDB" id="A0A1Q3FT25"/>
<feature type="region of interest" description="Disordered" evidence="11">
    <location>
        <begin position="386"/>
        <end position="419"/>
    </location>
</feature>
<dbReference type="FunFam" id="3.30.160.60:FF:000690">
    <property type="entry name" value="Zinc finger protein 354C"/>
    <property type="match status" value="1"/>
</dbReference>
<dbReference type="FunFam" id="3.30.160.60:FF:000100">
    <property type="entry name" value="Zinc finger 45-like"/>
    <property type="match status" value="1"/>
</dbReference>
<dbReference type="InterPro" id="IPR050589">
    <property type="entry name" value="Ikaros_C2H2-ZF"/>
</dbReference>
<feature type="domain" description="C2H2-type" evidence="12">
    <location>
        <begin position="510"/>
        <end position="537"/>
    </location>
</feature>
<evidence type="ECO:0000256" key="7">
    <source>
        <dbReference type="ARBA" id="ARBA00023125"/>
    </source>
</evidence>
<dbReference type="GO" id="GO:0000785">
    <property type="term" value="C:chromatin"/>
    <property type="evidence" value="ECO:0007669"/>
    <property type="project" value="UniProtKB-ARBA"/>
</dbReference>
<keyword evidence="9" id="KW-0539">Nucleus</keyword>
<dbReference type="PROSITE" id="PS50157">
    <property type="entry name" value="ZINC_FINGER_C2H2_2"/>
    <property type="match status" value="8"/>
</dbReference>
<dbReference type="FunFam" id="3.30.160.60:FF:000322">
    <property type="entry name" value="GDNF-inducible zinc finger protein 1"/>
    <property type="match status" value="1"/>
</dbReference>
<name>A0A1Q3FT25_CULTA</name>
<feature type="domain" description="C2H2-type" evidence="12">
    <location>
        <begin position="482"/>
        <end position="509"/>
    </location>
</feature>
<feature type="domain" description="C2H2-type" evidence="12">
    <location>
        <begin position="423"/>
        <end position="450"/>
    </location>
</feature>
<dbReference type="GO" id="GO:0003682">
    <property type="term" value="F:chromatin binding"/>
    <property type="evidence" value="ECO:0007669"/>
    <property type="project" value="UniProtKB-ARBA"/>
</dbReference>
<dbReference type="FunFam" id="3.30.160.60:FF:002770">
    <property type="entry name" value="ZNF256 isoform 1"/>
    <property type="match status" value="1"/>
</dbReference>
<evidence type="ECO:0000256" key="2">
    <source>
        <dbReference type="ARBA" id="ARBA00022723"/>
    </source>
</evidence>
<feature type="region of interest" description="Disordered" evidence="11">
    <location>
        <begin position="62"/>
        <end position="102"/>
    </location>
</feature>
<feature type="domain" description="C2H2-type" evidence="12">
    <location>
        <begin position="538"/>
        <end position="566"/>
    </location>
</feature>
<evidence type="ECO:0000259" key="12">
    <source>
        <dbReference type="PROSITE" id="PS50157"/>
    </source>
</evidence>
<feature type="region of interest" description="Disordered" evidence="11">
    <location>
        <begin position="1"/>
        <end position="20"/>
    </location>
</feature>
<feature type="compositionally biased region" description="Low complexity" evidence="11">
    <location>
        <begin position="409"/>
        <end position="419"/>
    </location>
</feature>